<dbReference type="HOGENOM" id="CLU_1540530_0_0_1"/>
<keyword evidence="3" id="KW-1185">Reference proteome</keyword>
<evidence type="ECO:0000313" key="2">
    <source>
        <dbReference type="EMBL" id="AFN83767.1"/>
    </source>
</evidence>
<dbReference type="GeneID" id="20564375"/>
<reference evidence="2" key="1">
    <citation type="journal article" date="2012" name="Proc. Natl. Acad. Sci. U.S.A.">
        <title>Gain and loss of multiple functionally related, horizontally transferred genes in the reduced genomes of two microsporidian parasites.</title>
        <authorList>
            <person name="Pombert J.-F."/>
            <person name="Selman M."/>
            <person name="Burki F."/>
            <person name="Bardell F.T."/>
            <person name="Farinelli L."/>
            <person name="Solter L.F."/>
            <person name="Whitman D.W."/>
            <person name="Weiss L.M."/>
            <person name="Corradi N."/>
            <person name="Keeling P.J."/>
        </authorList>
    </citation>
    <scope>NUCLEOTIDE SEQUENCE [LARGE SCALE GENOMIC DNA]</scope>
    <source>
        <strain evidence="2">SJ-2008</strain>
    </source>
</reference>
<protein>
    <submittedName>
        <fullName evidence="2">Uncharacterized protein</fullName>
    </submittedName>
</protein>
<proteinExistence type="predicted"/>
<feature type="transmembrane region" description="Helical" evidence="1">
    <location>
        <begin position="151"/>
        <end position="171"/>
    </location>
</feature>
<dbReference type="Proteomes" id="UP000010094">
    <property type="component" value="Chromosome IXb"/>
</dbReference>
<dbReference type="KEGG" id="ero:EROM_091510"/>
<dbReference type="AlphaFoldDB" id="I7ATI4"/>
<organism evidence="2 3">
    <name type="scientific">Encephalitozoon romaleae (strain SJ-2008)</name>
    <name type="common">Microsporidian parasite</name>
    <dbReference type="NCBI Taxonomy" id="1178016"/>
    <lineage>
        <taxon>Eukaryota</taxon>
        <taxon>Fungi</taxon>
        <taxon>Fungi incertae sedis</taxon>
        <taxon>Microsporidia</taxon>
        <taxon>Unikaryonidae</taxon>
        <taxon>Encephalitozoon</taxon>
    </lineage>
</organism>
<accession>I7ATI4</accession>
<dbReference type="RefSeq" id="XP_009265264.1">
    <property type="nucleotide sequence ID" value="XM_009266989.1"/>
</dbReference>
<evidence type="ECO:0000256" key="1">
    <source>
        <dbReference type="SAM" id="Phobius"/>
    </source>
</evidence>
<gene>
    <name evidence="2" type="ordered locus">EROM_091510</name>
</gene>
<keyword evidence="1" id="KW-1133">Transmembrane helix</keyword>
<dbReference type="EMBL" id="CP003527">
    <property type="protein sequence ID" value="AFN83767.1"/>
    <property type="molecule type" value="Genomic_DNA"/>
</dbReference>
<evidence type="ECO:0000313" key="3">
    <source>
        <dbReference type="Proteomes" id="UP000010094"/>
    </source>
</evidence>
<keyword evidence="1" id="KW-0812">Transmembrane</keyword>
<name>I7ATI4_ENCRO</name>
<dbReference type="OrthoDB" id="2189693at2759"/>
<keyword evidence="1" id="KW-0472">Membrane</keyword>
<dbReference type="VEuPathDB" id="MicrosporidiaDB:EROM_091510"/>
<sequence>MFDSEYFKSLLNETTALIANKVDEGSNGEEMEARIESNITTLKYLTRKITDEELRSKTLKRIDMLCAEPEVFEMNEVRNRAPGIRKSSEFSDRIERDILKYTKRLHGKVKEFMESVDVDSKVLGEVTDKMSRNLMGTSETLRSLKLKGRNIPALGILTSVMATFIVMYFVIRFL</sequence>